<feature type="region of interest" description="Disordered" evidence="5">
    <location>
        <begin position="500"/>
        <end position="638"/>
    </location>
</feature>
<dbReference type="Gene3D" id="3.40.50.410">
    <property type="entry name" value="von Willebrand factor, type A domain"/>
    <property type="match status" value="1"/>
</dbReference>
<dbReference type="PROSITE" id="PS50234">
    <property type="entry name" value="VWFA"/>
    <property type="match status" value="1"/>
</dbReference>
<dbReference type="RefSeq" id="WP_200391811.1">
    <property type="nucleotide sequence ID" value="NZ_JAENIO010000022.1"/>
</dbReference>
<evidence type="ECO:0000256" key="3">
    <source>
        <dbReference type="ARBA" id="ARBA00022989"/>
    </source>
</evidence>
<feature type="compositionally biased region" description="Basic and acidic residues" evidence="5">
    <location>
        <begin position="573"/>
        <end position="584"/>
    </location>
</feature>
<dbReference type="AlphaFoldDB" id="A0A934VL72"/>
<keyword evidence="3 6" id="KW-1133">Transmembrane helix</keyword>
<evidence type="ECO:0000259" key="7">
    <source>
        <dbReference type="PROSITE" id="PS50234"/>
    </source>
</evidence>
<comment type="caution">
    <text evidence="8">The sequence shown here is derived from an EMBL/GenBank/DDBJ whole genome shotgun (WGS) entry which is preliminary data.</text>
</comment>
<dbReference type="SUPFAM" id="SSF53300">
    <property type="entry name" value="vWA-like"/>
    <property type="match status" value="1"/>
</dbReference>
<evidence type="ECO:0000256" key="4">
    <source>
        <dbReference type="ARBA" id="ARBA00023136"/>
    </source>
</evidence>
<dbReference type="InterPro" id="IPR011990">
    <property type="entry name" value="TPR-like_helical_dom_sf"/>
</dbReference>
<feature type="transmembrane region" description="Helical" evidence="6">
    <location>
        <begin position="51"/>
        <end position="73"/>
    </location>
</feature>
<evidence type="ECO:0000256" key="2">
    <source>
        <dbReference type="ARBA" id="ARBA00022692"/>
    </source>
</evidence>
<keyword evidence="9" id="KW-1185">Reference proteome</keyword>
<reference evidence="8" key="1">
    <citation type="submission" date="2021-01" db="EMBL/GenBank/DDBJ databases">
        <title>Modified the classification status of verrucomicrobia.</title>
        <authorList>
            <person name="Feng X."/>
        </authorList>
    </citation>
    <scope>NUCLEOTIDE SEQUENCE</scope>
    <source>
        <strain evidence="8">KCTC 12986</strain>
    </source>
</reference>
<dbReference type="PANTHER" id="PTHR22550">
    <property type="entry name" value="SPORE GERMINATION PROTEIN"/>
    <property type="match status" value="1"/>
</dbReference>
<dbReference type="InterPro" id="IPR036465">
    <property type="entry name" value="vWFA_dom_sf"/>
</dbReference>
<evidence type="ECO:0000313" key="9">
    <source>
        <dbReference type="Proteomes" id="UP000604083"/>
    </source>
</evidence>
<accession>A0A934VL72</accession>
<keyword evidence="4 6" id="KW-0472">Membrane</keyword>
<keyword evidence="1" id="KW-1003">Cell membrane</keyword>
<dbReference type="PANTHER" id="PTHR22550:SF5">
    <property type="entry name" value="LEUCINE ZIPPER PROTEIN 4"/>
    <property type="match status" value="1"/>
</dbReference>
<evidence type="ECO:0000256" key="1">
    <source>
        <dbReference type="ARBA" id="ARBA00022475"/>
    </source>
</evidence>
<dbReference type="InterPro" id="IPR002035">
    <property type="entry name" value="VWF_A"/>
</dbReference>
<feature type="domain" description="VWFA" evidence="7">
    <location>
        <begin position="90"/>
        <end position="289"/>
    </location>
</feature>
<dbReference type="Pfam" id="PF13519">
    <property type="entry name" value="VWA_2"/>
    <property type="match status" value="1"/>
</dbReference>
<dbReference type="Gene3D" id="1.25.40.10">
    <property type="entry name" value="Tetratricopeptide repeat domain"/>
    <property type="match status" value="1"/>
</dbReference>
<dbReference type="SMART" id="SM00327">
    <property type="entry name" value="VWA"/>
    <property type="match status" value="1"/>
</dbReference>
<protein>
    <submittedName>
        <fullName evidence="8">VWA domain-containing protein</fullName>
    </submittedName>
</protein>
<evidence type="ECO:0000256" key="5">
    <source>
        <dbReference type="SAM" id="MobiDB-lite"/>
    </source>
</evidence>
<gene>
    <name evidence="8" type="ORF">JIN78_09940</name>
</gene>
<keyword evidence="2 6" id="KW-0812">Transmembrane</keyword>
<organism evidence="8 9">
    <name type="scientific">Roseibacillus ishigakijimensis</name>
    <dbReference type="NCBI Taxonomy" id="454146"/>
    <lineage>
        <taxon>Bacteria</taxon>
        <taxon>Pseudomonadati</taxon>
        <taxon>Verrucomicrobiota</taxon>
        <taxon>Verrucomicrobiia</taxon>
        <taxon>Verrucomicrobiales</taxon>
        <taxon>Verrucomicrobiaceae</taxon>
        <taxon>Roseibacillus</taxon>
    </lineage>
</organism>
<proteinExistence type="predicted"/>
<evidence type="ECO:0000313" key="8">
    <source>
        <dbReference type="EMBL" id="MBK1834379.1"/>
    </source>
</evidence>
<dbReference type="SUPFAM" id="SSF48452">
    <property type="entry name" value="TPR-like"/>
    <property type="match status" value="1"/>
</dbReference>
<feature type="transmembrane region" description="Helical" evidence="6">
    <location>
        <begin position="306"/>
        <end position="327"/>
    </location>
</feature>
<evidence type="ECO:0000256" key="6">
    <source>
        <dbReference type="SAM" id="Phobius"/>
    </source>
</evidence>
<dbReference type="Proteomes" id="UP000604083">
    <property type="component" value="Unassembled WGS sequence"/>
</dbReference>
<dbReference type="EMBL" id="JAENIO010000022">
    <property type="protein sequence ID" value="MBK1834379.1"/>
    <property type="molecule type" value="Genomic_DNA"/>
</dbReference>
<feature type="compositionally biased region" description="Acidic residues" evidence="5">
    <location>
        <begin position="511"/>
        <end position="572"/>
    </location>
</feature>
<feature type="compositionally biased region" description="Basic and acidic residues" evidence="5">
    <location>
        <begin position="594"/>
        <end position="615"/>
    </location>
</feature>
<dbReference type="InterPro" id="IPR050768">
    <property type="entry name" value="UPF0353/GerABKA_families"/>
</dbReference>
<name>A0A934VL72_9BACT</name>
<sequence length="638" mass="70768">MKFAEPAFFFLLLLVPLLALGAWLAERQRREAWQKLVAPRLRKKLVAPASPYGRWLSLACGLLGFLFLILALAQPNAGEREVTSQVRGRNIIIALDVSRSMLVRDVAPDRLQATKTAVYEFLDRFPEERIGLLAFAGTAALQAPLTVDHNALRETLDQLDENNVPSGGSNLADAINLATQTFKETGQRTHGLIVFSDGELHEGELADAAFDAREAGVFVVTIGMGTREGDFVPDGEESDGRFRDREGRPVLSRLTPEPLQELAADTGGLYLEGIQNNFTESIDTVISRLDAFEDEGRVQRKPVPRFQWFLITAMLFFTASILLRYLWPPARPAMVSARPVLTALTAFLLVGLTPRAEAWSNPLEGFLGTQALRKGESKTAREHFRKAAEESAGEERARAYFGQGLSDYQSKAFTKAAEAFGEALLSENQTLQRDAHSHLGNTLYQRAYEQLQTDPSQLETPISLLEDALAHYDSALTLDNEHEFARTRRDIAAQALEILQKQQEQQQQEQQDQEEQEEDGEGENGEEEPEEGDNEGEEGENGDNDEEGQDGEGGEGEDPQEGENGSEGDDEKGEGANDRPEGQQDRPGTPGEAPEMRPAPREGESGEEFARRILEENADIQQEALRKHGRQFTPNKDW</sequence>